<dbReference type="InterPro" id="IPR037175">
    <property type="entry name" value="KFase_sf"/>
</dbReference>
<organism evidence="1 2">
    <name type="scientific">Trueperella abortisuis</name>
    <dbReference type="NCBI Taxonomy" id="445930"/>
    <lineage>
        <taxon>Bacteria</taxon>
        <taxon>Bacillati</taxon>
        <taxon>Actinomycetota</taxon>
        <taxon>Actinomycetes</taxon>
        <taxon>Actinomycetales</taxon>
        <taxon>Actinomycetaceae</taxon>
        <taxon>Trueperella</taxon>
    </lineage>
</organism>
<dbReference type="EMBL" id="JAUSQL010000001">
    <property type="protein sequence ID" value="MDP9831710.1"/>
    <property type="molecule type" value="Genomic_DNA"/>
</dbReference>
<dbReference type="InterPro" id="IPR007325">
    <property type="entry name" value="KFase/CYL"/>
</dbReference>
<evidence type="ECO:0000313" key="1">
    <source>
        <dbReference type="EMBL" id="MDP9831710.1"/>
    </source>
</evidence>
<reference evidence="1 2" key="1">
    <citation type="submission" date="2023-07" db="EMBL/GenBank/DDBJ databases">
        <title>Sequencing the genomes of 1000 actinobacteria strains.</title>
        <authorList>
            <person name="Klenk H.-P."/>
        </authorList>
    </citation>
    <scope>NUCLEOTIDE SEQUENCE [LARGE SCALE GENOMIC DNA]</scope>
    <source>
        <strain evidence="1 2">DSM 19515</strain>
    </source>
</reference>
<dbReference type="PANTHER" id="PTHR34861">
    <property type="match status" value="1"/>
</dbReference>
<comment type="caution">
    <text evidence="1">The sequence shown here is derived from an EMBL/GenBank/DDBJ whole genome shotgun (WGS) entry which is preliminary data.</text>
</comment>
<name>A0ABT9PIC7_9ACTO</name>
<sequence>MTRWVCKPEGSNWGRWGNDDRYGTLNLLSNHARKLGFESVREGKVFVLSLPLNLPGGSKMNPNRKPPVLRPNLRGGKPNFLCKLGQTSRFTDVLSDDFVVLHNQYSTQWDALAHAGMLFDADDDGEAEIVFYNGFGPESMRGPDSLTGAGFDSLPGDSTSNMGPLSIDAVAETGVQGRAWLIDLRHHFGEQRRRIGLQDLMEAFRADHISPQPGDILTFHTGLAEKIIEMAGNPDPRVFESYGAVLDGTDQALLNWLRESDIAAIAADNYAVEHVIASGASSEQAPMLPLHEHCLVKLGMPLGELWRLSPLARHLRKRGSFSYLLTAPPLMLPGAAGSAVTPVATV</sequence>
<dbReference type="Gene3D" id="3.50.30.50">
    <property type="entry name" value="Putative cyclase"/>
    <property type="match status" value="1"/>
</dbReference>
<protein>
    <submittedName>
        <fullName evidence="1">Kynurenine formamidase</fullName>
    </submittedName>
</protein>
<gene>
    <name evidence="1" type="ORF">J2S45_000389</name>
</gene>
<dbReference type="SUPFAM" id="SSF102198">
    <property type="entry name" value="Putative cyclase"/>
    <property type="match status" value="1"/>
</dbReference>
<dbReference type="Pfam" id="PF04199">
    <property type="entry name" value="Cyclase"/>
    <property type="match status" value="1"/>
</dbReference>
<accession>A0ABT9PIC7</accession>
<proteinExistence type="predicted"/>
<dbReference type="Proteomes" id="UP001230145">
    <property type="component" value="Unassembled WGS sequence"/>
</dbReference>
<dbReference type="PANTHER" id="PTHR34861:SF10">
    <property type="entry name" value="CYCLASE"/>
    <property type="match status" value="1"/>
</dbReference>
<dbReference type="RefSeq" id="WP_307634374.1">
    <property type="nucleotide sequence ID" value="NZ_JAUSQL010000001.1"/>
</dbReference>
<evidence type="ECO:0000313" key="2">
    <source>
        <dbReference type="Proteomes" id="UP001230145"/>
    </source>
</evidence>
<keyword evidence="2" id="KW-1185">Reference proteome</keyword>